<keyword evidence="5 7" id="KW-0472">Membrane</keyword>
<evidence type="ECO:0000256" key="7">
    <source>
        <dbReference type="RuleBase" id="RU079119"/>
    </source>
</evidence>
<accession>A0ABM0N0S7</accession>
<dbReference type="InterPro" id="IPR001594">
    <property type="entry name" value="Palmitoyltrfase_DHHC"/>
</dbReference>
<dbReference type="Proteomes" id="UP000694865">
    <property type="component" value="Unplaced"/>
</dbReference>
<comment type="catalytic activity">
    <reaction evidence="7">
        <text>L-cysteinyl-[protein] + hexadecanoyl-CoA = S-hexadecanoyl-L-cysteinyl-[protein] + CoA</text>
        <dbReference type="Rhea" id="RHEA:36683"/>
        <dbReference type="Rhea" id="RHEA-COMP:10131"/>
        <dbReference type="Rhea" id="RHEA-COMP:11032"/>
        <dbReference type="ChEBI" id="CHEBI:29950"/>
        <dbReference type="ChEBI" id="CHEBI:57287"/>
        <dbReference type="ChEBI" id="CHEBI:57379"/>
        <dbReference type="ChEBI" id="CHEBI:74151"/>
        <dbReference type="EC" id="2.3.1.225"/>
    </reaction>
</comment>
<feature type="transmembrane region" description="Helical" evidence="7">
    <location>
        <begin position="174"/>
        <end position="195"/>
    </location>
</feature>
<keyword evidence="2 7" id="KW-0808">Transferase</keyword>
<keyword evidence="3 7" id="KW-0812">Transmembrane</keyword>
<comment type="similarity">
    <text evidence="7">Belongs to the DHHC palmitoyltransferase family.</text>
</comment>
<dbReference type="RefSeq" id="XP_006825868.1">
    <property type="nucleotide sequence ID" value="XM_006825805.1"/>
</dbReference>
<evidence type="ECO:0000256" key="1">
    <source>
        <dbReference type="ARBA" id="ARBA00004141"/>
    </source>
</evidence>
<evidence type="ECO:0000313" key="10">
    <source>
        <dbReference type="RefSeq" id="XP_006825868.1"/>
    </source>
</evidence>
<organism evidence="9 10">
    <name type="scientific">Saccoglossus kowalevskii</name>
    <name type="common">Acorn worm</name>
    <dbReference type="NCBI Taxonomy" id="10224"/>
    <lineage>
        <taxon>Eukaryota</taxon>
        <taxon>Metazoa</taxon>
        <taxon>Hemichordata</taxon>
        <taxon>Enteropneusta</taxon>
        <taxon>Harrimaniidae</taxon>
        <taxon>Saccoglossus</taxon>
    </lineage>
</organism>
<evidence type="ECO:0000256" key="3">
    <source>
        <dbReference type="ARBA" id="ARBA00022692"/>
    </source>
</evidence>
<reference evidence="10" key="1">
    <citation type="submission" date="2025-08" db="UniProtKB">
        <authorList>
            <consortium name="RefSeq"/>
        </authorList>
    </citation>
    <scope>IDENTIFICATION</scope>
    <source>
        <tissue evidence="10">Testes</tissue>
    </source>
</reference>
<name>A0ABM0N0S7_SACKO</name>
<dbReference type="GeneID" id="100378793"/>
<dbReference type="PANTHER" id="PTHR12246">
    <property type="entry name" value="PALMITOYLTRANSFERASE ZDHHC16"/>
    <property type="match status" value="1"/>
</dbReference>
<sequence>MVVFRNDPCGITCIVLTYTAVFYADYVVIEWLIIPSLSGSLWGGFNAVLFNVLVFLILMSHARAVFSDPGIVPLPSTAIDFSDVRAGQTPKKIFDKSLAFPYHRLLLYPHCQQSTKDEHEEGESWTVCQRCETYRPPRAHHCRICRRCIRKMDHHCPWINNCVGEFNQKFFIQFLFYVGVAAVYAIVLVCISWVVGCKTCDISGSYQNGRIAHTVILIVESILFGFFVLAIICDQLSAIFDDETAVESIQKKNNGYVRVRKSKMVLLSEVFGRGPMIFWLFPCHQGSTTSHLQPPQYDV</sequence>
<evidence type="ECO:0000313" key="9">
    <source>
        <dbReference type="Proteomes" id="UP000694865"/>
    </source>
</evidence>
<gene>
    <name evidence="10" type="primary">LOC100378793</name>
</gene>
<evidence type="ECO:0000256" key="6">
    <source>
        <dbReference type="ARBA" id="ARBA00023315"/>
    </source>
</evidence>
<evidence type="ECO:0000259" key="8">
    <source>
        <dbReference type="Pfam" id="PF01529"/>
    </source>
</evidence>
<feature type="transmembrane region" description="Helical" evidence="7">
    <location>
        <begin position="12"/>
        <end position="34"/>
    </location>
</feature>
<keyword evidence="9" id="KW-1185">Reference proteome</keyword>
<feature type="transmembrane region" description="Helical" evidence="7">
    <location>
        <begin position="215"/>
        <end position="233"/>
    </location>
</feature>
<feature type="domain" description="Palmitoyltransferase DHHC" evidence="8">
    <location>
        <begin position="125"/>
        <end position="251"/>
    </location>
</feature>
<dbReference type="Pfam" id="PF01529">
    <property type="entry name" value="DHHC"/>
    <property type="match status" value="1"/>
</dbReference>
<protein>
    <recommendedName>
        <fullName evidence="7">Palmitoyltransferase</fullName>
        <ecNumber evidence="7">2.3.1.225</ecNumber>
    </recommendedName>
</protein>
<comment type="subcellular location">
    <subcellularLocation>
        <location evidence="1">Membrane</location>
        <topology evidence="1">Multi-pass membrane protein</topology>
    </subcellularLocation>
</comment>
<evidence type="ECO:0000256" key="4">
    <source>
        <dbReference type="ARBA" id="ARBA00022989"/>
    </source>
</evidence>
<evidence type="ECO:0000256" key="5">
    <source>
        <dbReference type="ARBA" id="ARBA00023136"/>
    </source>
</evidence>
<keyword evidence="4 7" id="KW-1133">Transmembrane helix</keyword>
<comment type="domain">
    <text evidence="7">The DHHC domain is required for palmitoyltransferase activity.</text>
</comment>
<keyword evidence="6 7" id="KW-0012">Acyltransferase</keyword>
<feature type="transmembrane region" description="Helical" evidence="7">
    <location>
        <begin position="40"/>
        <end position="59"/>
    </location>
</feature>
<dbReference type="InterPro" id="IPR039859">
    <property type="entry name" value="PFA4/ZDH16/20/ERF2-like"/>
</dbReference>
<dbReference type="PROSITE" id="PS50216">
    <property type="entry name" value="DHHC"/>
    <property type="match status" value="1"/>
</dbReference>
<dbReference type="EC" id="2.3.1.225" evidence="7"/>
<proteinExistence type="inferred from homology"/>
<evidence type="ECO:0000256" key="2">
    <source>
        <dbReference type="ARBA" id="ARBA00022679"/>
    </source>
</evidence>